<proteinExistence type="inferred from homology"/>
<dbReference type="Pfam" id="PF22725">
    <property type="entry name" value="GFO_IDH_MocA_C3"/>
    <property type="match status" value="1"/>
</dbReference>
<dbReference type="GO" id="GO:0000166">
    <property type="term" value="F:nucleotide binding"/>
    <property type="evidence" value="ECO:0007669"/>
    <property type="project" value="InterPro"/>
</dbReference>
<dbReference type="Pfam" id="PF01408">
    <property type="entry name" value="GFO_IDH_MocA"/>
    <property type="match status" value="1"/>
</dbReference>
<feature type="domain" description="Gfo/Idh/MocA-like oxidoreductase N-terminal" evidence="3">
    <location>
        <begin position="4"/>
        <end position="123"/>
    </location>
</feature>
<keyword evidence="6" id="KW-1185">Reference proteome</keyword>
<dbReference type="SUPFAM" id="SSF55347">
    <property type="entry name" value="Glyceraldehyde-3-phosphate dehydrogenase-like, C-terminal domain"/>
    <property type="match status" value="1"/>
</dbReference>
<dbReference type="RefSeq" id="WP_146690703.1">
    <property type="nucleotide sequence ID" value="NZ_LT629750.1"/>
</dbReference>
<dbReference type="EMBL" id="LT629750">
    <property type="protein sequence ID" value="SDT58019.1"/>
    <property type="molecule type" value="Genomic_DNA"/>
</dbReference>
<name>A0A1H2BJF1_9BRAD</name>
<dbReference type="InterPro" id="IPR050984">
    <property type="entry name" value="Gfo/Idh/MocA_domain"/>
</dbReference>
<dbReference type="Gene3D" id="3.40.50.720">
    <property type="entry name" value="NAD(P)-binding Rossmann-like Domain"/>
    <property type="match status" value="1"/>
</dbReference>
<gene>
    <name evidence="5" type="ORF">SAMN05444158_7215</name>
</gene>
<accession>A0A1H2BJF1</accession>
<protein>
    <submittedName>
        <fullName evidence="5">Predicted dehydrogenase</fullName>
    </submittedName>
</protein>
<dbReference type="Gene3D" id="3.30.360.10">
    <property type="entry name" value="Dihydrodipicolinate Reductase, domain 2"/>
    <property type="match status" value="1"/>
</dbReference>
<dbReference type="AlphaFoldDB" id="A0A1H2BJF1"/>
<reference evidence="6" key="1">
    <citation type="submission" date="2016-10" db="EMBL/GenBank/DDBJ databases">
        <authorList>
            <person name="Varghese N."/>
            <person name="Submissions S."/>
        </authorList>
    </citation>
    <scope>NUCLEOTIDE SEQUENCE [LARGE SCALE GENOMIC DNA]</scope>
    <source>
        <strain evidence="6">GAS369</strain>
    </source>
</reference>
<evidence type="ECO:0000256" key="2">
    <source>
        <dbReference type="ARBA" id="ARBA00023002"/>
    </source>
</evidence>
<dbReference type="InterPro" id="IPR000683">
    <property type="entry name" value="Gfo/Idh/MocA-like_OxRdtase_N"/>
</dbReference>
<dbReference type="PANTHER" id="PTHR22604:SF105">
    <property type="entry name" value="TRANS-1,2-DIHYDROBENZENE-1,2-DIOL DEHYDROGENASE"/>
    <property type="match status" value="1"/>
</dbReference>
<evidence type="ECO:0000259" key="3">
    <source>
        <dbReference type="Pfam" id="PF01408"/>
    </source>
</evidence>
<organism evidence="5 6">
    <name type="scientific">Bradyrhizobium canariense</name>
    <dbReference type="NCBI Taxonomy" id="255045"/>
    <lineage>
        <taxon>Bacteria</taxon>
        <taxon>Pseudomonadati</taxon>
        <taxon>Pseudomonadota</taxon>
        <taxon>Alphaproteobacteria</taxon>
        <taxon>Hyphomicrobiales</taxon>
        <taxon>Nitrobacteraceae</taxon>
        <taxon>Bradyrhizobium</taxon>
    </lineage>
</organism>
<evidence type="ECO:0000256" key="1">
    <source>
        <dbReference type="ARBA" id="ARBA00010928"/>
    </source>
</evidence>
<dbReference type="InterPro" id="IPR036291">
    <property type="entry name" value="NAD(P)-bd_dom_sf"/>
</dbReference>
<keyword evidence="2" id="KW-0560">Oxidoreductase</keyword>
<evidence type="ECO:0000313" key="6">
    <source>
        <dbReference type="Proteomes" id="UP000243904"/>
    </source>
</evidence>
<dbReference type="SUPFAM" id="SSF51735">
    <property type="entry name" value="NAD(P)-binding Rossmann-fold domains"/>
    <property type="match status" value="1"/>
</dbReference>
<feature type="domain" description="GFO/IDH/MocA-like oxidoreductase" evidence="4">
    <location>
        <begin position="133"/>
        <end position="247"/>
    </location>
</feature>
<evidence type="ECO:0000259" key="4">
    <source>
        <dbReference type="Pfam" id="PF22725"/>
    </source>
</evidence>
<dbReference type="GO" id="GO:0016491">
    <property type="term" value="F:oxidoreductase activity"/>
    <property type="evidence" value="ECO:0007669"/>
    <property type="project" value="UniProtKB-KW"/>
</dbReference>
<evidence type="ECO:0000313" key="5">
    <source>
        <dbReference type="EMBL" id="SDT58019.1"/>
    </source>
</evidence>
<sequence>MDLRLGIVGCGRISHAHGIAAQRIGKGLRFSACTDVNEDAARNFATTYGSNSFYTDYAEMLKKEQLDGVVFATWPAQHREQIETAIKAGARFILCEKAMALTGAEAVEIYDLAKKHGVTIVEGFMYTHHPAIAKLDELVHRDVSGAIDSVRASFHMFLPEPEGTQLTWRQRKETGGSVPYDRTCYPVNICARYAQALPVKVAATVAVSEKLGTITRLYGEVTYENGRVALIESSNTAVFGQEVQVTCANRIYRLATPFTMPGDGTVVEIEALKFSHIREHTHAVKSPLPVQDDLPSFHAYRPQLENFAKVVAGQAKHSQPLLVESVVNSFTLDGLVRAGLEERVVKIEIPEHIKKDWRAAREGSFA</sequence>
<dbReference type="PANTHER" id="PTHR22604">
    <property type="entry name" value="OXIDOREDUCTASES"/>
    <property type="match status" value="1"/>
</dbReference>
<dbReference type="InterPro" id="IPR055170">
    <property type="entry name" value="GFO_IDH_MocA-like_dom"/>
</dbReference>
<dbReference type="Proteomes" id="UP000243904">
    <property type="component" value="Chromosome I"/>
</dbReference>
<comment type="similarity">
    <text evidence="1">Belongs to the Gfo/Idh/MocA family.</text>
</comment>